<dbReference type="GO" id="GO:0003677">
    <property type="term" value="F:DNA binding"/>
    <property type="evidence" value="ECO:0007669"/>
    <property type="project" value="UniProtKB-KW"/>
</dbReference>
<keyword evidence="2" id="KW-0238">DNA-binding</keyword>
<dbReference type="SUPFAM" id="SSF46785">
    <property type="entry name" value="Winged helix' DNA-binding domain"/>
    <property type="match status" value="1"/>
</dbReference>
<dbReference type="CDD" id="cd00038">
    <property type="entry name" value="CAP_ED"/>
    <property type="match status" value="1"/>
</dbReference>
<evidence type="ECO:0000256" key="1">
    <source>
        <dbReference type="ARBA" id="ARBA00023015"/>
    </source>
</evidence>
<dbReference type="SMART" id="SM00419">
    <property type="entry name" value="HTH_CRP"/>
    <property type="match status" value="1"/>
</dbReference>
<dbReference type="PROSITE" id="PS51063">
    <property type="entry name" value="HTH_CRP_2"/>
    <property type="match status" value="1"/>
</dbReference>
<protein>
    <submittedName>
        <fullName evidence="5">CRP-like cAMP-binding protein</fullName>
    </submittedName>
</protein>
<dbReference type="AlphaFoldDB" id="A0A7X5YI41"/>
<evidence type="ECO:0000256" key="2">
    <source>
        <dbReference type="ARBA" id="ARBA00023125"/>
    </source>
</evidence>
<dbReference type="InterPro" id="IPR014710">
    <property type="entry name" value="RmlC-like_jellyroll"/>
</dbReference>
<dbReference type="RefSeq" id="WP_168045248.1">
    <property type="nucleotide sequence ID" value="NZ_JAATJM010000001.1"/>
</dbReference>
<dbReference type="InterPro" id="IPR012318">
    <property type="entry name" value="HTH_CRP"/>
</dbReference>
<keyword evidence="1" id="KW-0805">Transcription regulation</keyword>
<dbReference type="PANTHER" id="PTHR24567:SF68">
    <property type="entry name" value="DNA-BINDING TRANSCRIPTIONAL DUAL REGULATOR CRP"/>
    <property type="match status" value="1"/>
</dbReference>
<keyword evidence="6" id="KW-1185">Reference proteome</keyword>
<feature type="domain" description="HTH crp-type" evidence="4">
    <location>
        <begin position="151"/>
        <end position="225"/>
    </location>
</feature>
<keyword evidence="3" id="KW-0804">Transcription</keyword>
<sequence>MTFADTPLQMLLRRLELIVDLPEEDRQAVLALPHRTRTVEASTYLTREGDVPTVCGVLGTGFAYRQKLTGDGVRQIVALHIPGDALDMQHLFLDMADHSVQMLTRGEVAFIPRKDLQELINARPLVRQAVLSSILVEGSIFREWVLNVGRRDARTRLAHLLCEFASRMEAQGLSDGEGFELPITQEQLADAVGLTPVHVNRTLKSLEADGLITRNKRNIVFPSWERMRDVGDFNPRYLHLDRQLSAQVG</sequence>
<evidence type="ECO:0000256" key="3">
    <source>
        <dbReference type="ARBA" id="ARBA00023163"/>
    </source>
</evidence>
<dbReference type="PANTHER" id="PTHR24567">
    <property type="entry name" value="CRP FAMILY TRANSCRIPTIONAL REGULATORY PROTEIN"/>
    <property type="match status" value="1"/>
</dbReference>
<dbReference type="GO" id="GO:0005829">
    <property type="term" value="C:cytosol"/>
    <property type="evidence" value="ECO:0007669"/>
    <property type="project" value="TreeGrafter"/>
</dbReference>
<reference evidence="5 6" key="1">
    <citation type="submission" date="2020-03" db="EMBL/GenBank/DDBJ databases">
        <title>Genomic Encyclopedia of Type Strains, Phase IV (KMG-IV): sequencing the most valuable type-strain genomes for metagenomic binning, comparative biology and taxonomic classification.</title>
        <authorList>
            <person name="Goeker M."/>
        </authorList>
    </citation>
    <scope>NUCLEOTIDE SEQUENCE [LARGE SCALE GENOMIC DNA]</scope>
    <source>
        <strain evidence="5 6">DSM 4736</strain>
    </source>
</reference>
<accession>A0A7X5YI41</accession>
<dbReference type="GO" id="GO:0003700">
    <property type="term" value="F:DNA-binding transcription factor activity"/>
    <property type="evidence" value="ECO:0007669"/>
    <property type="project" value="TreeGrafter"/>
</dbReference>
<evidence type="ECO:0000259" key="4">
    <source>
        <dbReference type="PROSITE" id="PS51063"/>
    </source>
</evidence>
<dbReference type="InterPro" id="IPR050397">
    <property type="entry name" value="Env_Response_Regulators"/>
</dbReference>
<dbReference type="InterPro" id="IPR000595">
    <property type="entry name" value="cNMP-bd_dom"/>
</dbReference>
<dbReference type="EMBL" id="JAATJM010000001">
    <property type="protein sequence ID" value="NJC40362.1"/>
    <property type="molecule type" value="Genomic_DNA"/>
</dbReference>
<dbReference type="Pfam" id="PF00027">
    <property type="entry name" value="cNMP_binding"/>
    <property type="match status" value="1"/>
</dbReference>
<dbReference type="Proteomes" id="UP000587415">
    <property type="component" value="Unassembled WGS sequence"/>
</dbReference>
<evidence type="ECO:0000313" key="6">
    <source>
        <dbReference type="Proteomes" id="UP000587415"/>
    </source>
</evidence>
<dbReference type="Pfam" id="PF13545">
    <property type="entry name" value="HTH_Crp_2"/>
    <property type="match status" value="1"/>
</dbReference>
<dbReference type="InterPro" id="IPR018490">
    <property type="entry name" value="cNMP-bd_dom_sf"/>
</dbReference>
<evidence type="ECO:0000313" key="5">
    <source>
        <dbReference type="EMBL" id="NJC40362.1"/>
    </source>
</evidence>
<gene>
    <name evidence="5" type="ORF">GGQ87_000620</name>
</gene>
<organism evidence="5 6">
    <name type="scientific">Brevundimonas alba</name>
    <dbReference type="NCBI Taxonomy" id="74314"/>
    <lineage>
        <taxon>Bacteria</taxon>
        <taxon>Pseudomonadati</taxon>
        <taxon>Pseudomonadota</taxon>
        <taxon>Alphaproteobacteria</taxon>
        <taxon>Caulobacterales</taxon>
        <taxon>Caulobacteraceae</taxon>
        <taxon>Brevundimonas</taxon>
    </lineage>
</organism>
<name>A0A7X5YI41_9CAUL</name>
<dbReference type="SUPFAM" id="SSF51206">
    <property type="entry name" value="cAMP-binding domain-like"/>
    <property type="match status" value="1"/>
</dbReference>
<dbReference type="Gene3D" id="2.60.120.10">
    <property type="entry name" value="Jelly Rolls"/>
    <property type="match status" value="1"/>
</dbReference>
<proteinExistence type="predicted"/>
<comment type="caution">
    <text evidence="5">The sequence shown here is derived from an EMBL/GenBank/DDBJ whole genome shotgun (WGS) entry which is preliminary data.</text>
</comment>
<dbReference type="Gene3D" id="1.10.10.10">
    <property type="entry name" value="Winged helix-like DNA-binding domain superfamily/Winged helix DNA-binding domain"/>
    <property type="match status" value="1"/>
</dbReference>
<dbReference type="InterPro" id="IPR036390">
    <property type="entry name" value="WH_DNA-bd_sf"/>
</dbReference>
<dbReference type="InterPro" id="IPR036388">
    <property type="entry name" value="WH-like_DNA-bd_sf"/>
</dbReference>